<dbReference type="RefSeq" id="WP_146916483.1">
    <property type="nucleotide sequence ID" value="NZ_CP042430.1"/>
</dbReference>
<feature type="region of interest" description="Disordered" evidence="1">
    <location>
        <begin position="41"/>
        <end position="71"/>
    </location>
</feature>
<keyword evidence="3" id="KW-1185">Reference proteome</keyword>
<evidence type="ECO:0008006" key="4">
    <source>
        <dbReference type="Google" id="ProtNLM"/>
    </source>
</evidence>
<feature type="compositionally biased region" description="Low complexity" evidence="1">
    <location>
        <begin position="46"/>
        <end position="56"/>
    </location>
</feature>
<evidence type="ECO:0000256" key="1">
    <source>
        <dbReference type="SAM" id="MobiDB-lite"/>
    </source>
</evidence>
<dbReference type="OrthoDB" id="5244613at2"/>
<dbReference type="KEGG" id="bsol:FSW04_03960"/>
<organism evidence="2 3">
    <name type="scientific">Baekduia soli</name>
    <dbReference type="NCBI Taxonomy" id="496014"/>
    <lineage>
        <taxon>Bacteria</taxon>
        <taxon>Bacillati</taxon>
        <taxon>Actinomycetota</taxon>
        <taxon>Thermoleophilia</taxon>
        <taxon>Solirubrobacterales</taxon>
        <taxon>Baekduiaceae</taxon>
        <taxon>Baekduia</taxon>
    </lineage>
</organism>
<reference evidence="2 3" key="1">
    <citation type="journal article" date="2018" name="J. Microbiol.">
        <title>Baekduia soli gen. nov., sp. nov., a novel bacterium isolated from the soil of Baekdu Mountain and proposal of a novel family name, Baekduiaceae fam. nov.</title>
        <authorList>
            <person name="An D.S."/>
            <person name="Siddiqi M.Z."/>
            <person name="Kim K.H."/>
            <person name="Yu H.S."/>
            <person name="Im W.T."/>
        </authorList>
    </citation>
    <scope>NUCLEOTIDE SEQUENCE [LARGE SCALE GENOMIC DNA]</scope>
    <source>
        <strain evidence="2 3">BR7-21</strain>
    </source>
</reference>
<evidence type="ECO:0000313" key="3">
    <source>
        <dbReference type="Proteomes" id="UP000321805"/>
    </source>
</evidence>
<feature type="region of interest" description="Disordered" evidence="1">
    <location>
        <begin position="1"/>
        <end position="23"/>
    </location>
</feature>
<dbReference type="EMBL" id="CP042430">
    <property type="protein sequence ID" value="QEC46822.1"/>
    <property type="molecule type" value="Genomic_DNA"/>
</dbReference>
<evidence type="ECO:0000313" key="2">
    <source>
        <dbReference type="EMBL" id="QEC46822.1"/>
    </source>
</evidence>
<name>A0A5B8U1L3_9ACTN</name>
<proteinExistence type="predicted"/>
<gene>
    <name evidence="2" type="ORF">FSW04_03960</name>
</gene>
<dbReference type="AlphaFoldDB" id="A0A5B8U1L3"/>
<sequence length="105" mass="10990">MSALPPIDDRVLPADVRTGTQADKTRYKTALSFERELVQQLTQQLSDSAQPDSSGGADDGSGDGSSAATTTYRQMLPGVLADSIMQSGGLGMARTIAENLKESGK</sequence>
<dbReference type="Proteomes" id="UP000321805">
    <property type="component" value="Chromosome"/>
</dbReference>
<protein>
    <recommendedName>
        <fullName evidence="4">Flagellar protein FlgJ N-terminal domain-containing protein</fullName>
    </recommendedName>
</protein>
<accession>A0A5B8U1L3</accession>